<dbReference type="PANTHER" id="PTHR42852:SF6">
    <property type="entry name" value="THIOL:DISULFIDE INTERCHANGE PROTEIN DSBE"/>
    <property type="match status" value="1"/>
</dbReference>
<organism evidence="6 7">
    <name type="scientific">Kordia antarctica</name>
    <dbReference type="NCBI Taxonomy" id="1218801"/>
    <lineage>
        <taxon>Bacteria</taxon>
        <taxon>Pseudomonadati</taxon>
        <taxon>Bacteroidota</taxon>
        <taxon>Flavobacteriia</taxon>
        <taxon>Flavobacteriales</taxon>
        <taxon>Flavobacteriaceae</taxon>
        <taxon>Kordia</taxon>
    </lineage>
</organism>
<evidence type="ECO:0000259" key="5">
    <source>
        <dbReference type="PROSITE" id="PS51352"/>
    </source>
</evidence>
<keyword evidence="4" id="KW-0676">Redox-active center</keyword>
<feature type="domain" description="Thioredoxin" evidence="5">
    <location>
        <begin position="26"/>
        <end position="167"/>
    </location>
</feature>
<dbReference type="GO" id="GO:0030313">
    <property type="term" value="C:cell envelope"/>
    <property type="evidence" value="ECO:0007669"/>
    <property type="project" value="UniProtKB-SubCell"/>
</dbReference>
<evidence type="ECO:0000256" key="1">
    <source>
        <dbReference type="ARBA" id="ARBA00004196"/>
    </source>
</evidence>
<dbReference type="CDD" id="cd02966">
    <property type="entry name" value="TlpA_like_family"/>
    <property type="match status" value="1"/>
</dbReference>
<dbReference type="InterPro" id="IPR017937">
    <property type="entry name" value="Thioredoxin_CS"/>
</dbReference>
<comment type="subcellular location">
    <subcellularLocation>
        <location evidence="1">Cell envelope</location>
    </subcellularLocation>
</comment>
<dbReference type="OrthoDB" id="9815205at2"/>
<dbReference type="Proteomes" id="UP000464657">
    <property type="component" value="Chromosome"/>
</dbReference>
<dbReference type="GO" id="GO:0016491">
    <property type="term" value="F:oxidoreductase activity"/>
    <property type="evidence" value="ECO:0007669"/>
    <property type="project" value="InterPro"/>
</dbReference>
<evidence type="ECO:0000256" key="2">
    <source>
        <dbReference type="ARBA" id="ARBA00022748"/>
    </source>
</evidence>
<keyword evidence="3" id="KW-1015">Disulfide bond</keyword>
<dbReference type="KEGG" id="kan:IMCC3317_02450"/>
<dbReference type="EMBL" id="CP019288">
    <property type="protein sequence ID" value="QHI34900.1"/>
    <property type="molecule type" value="Genomic_DNA"/>
</dbReference>
<dbReference type="SUPFAM" id="SSF52833">
    <property type="entry name" value="Thioredoxin-like"/>
    <property type="match status" value="1"/>
</dbReference>
<proteinExistence type="predicted"/>
<gene>
    <name evidence="6" type="primary">resA_2</name>
    <name evidence="6" type="ORF">IMCC3317_02450</name>
</gene>
<dbReference type="InterPro" id="IPR050553">
    <property type="entry name" value="Thioredoxin_ResA/DsbE_sf"/>
</dbReference>
<evidence type="ECO:0000313" key="6">
    <source>
        <dbReference type="EMBL" id="QHI34900.1"/>
    </source>
</evidence>
<reference evidence="6 7" key="1">
    <citation type="journal article" date="2013" name="Int. J. Syst. Evol. Microbiol.">
        <title>Kordia antarctica sp. nov., isolated from Antarctic seawater.</title>
        <authorList>
            <person name="Baek K."/>
            <person name="Choi A."/>
            <person name="Kang I."/>
            <person name="Lee K."/>
            <person name="Cho J.C."/>
        </authorList>
    </citation>
    <scope>NUCLEOTIDE SEQUENCE [LARGE SCALE GENOMIC DNA]</scope>
    <source>
        <strain evidence="6 7">IMCC3317</strain>
    </source>
</reference>
<evidence type="ECO:0000256" key="3">
    <source>
        <dbReference type="ARBA" id="ARBA00023157"/>
    </source>
</evidence>
<keyword evidence="2" id="KW-0201">Cytochrome c-type biogenesis</keyword>
<dbReference type="InterPro" id="IPR036249">
    <property type="entry name" value="Thioredoxin-like_sf"/>
</dbReference>
<keyword evidence="7" id="KW-1185">Reference proteome</keyword>
<dbReference type="Pfam" id="PF08534">
    <property type="entry name" value="Redoxin"/>
    <property type="match status" value="1"/>
</dbReference>
<name>A0A7L4ZEG1_9FLAO</name>
<dbReference type="AlphaFoldDB" id="A0A7L4ZEG1"/>
<dbReference type="RefSeq" id="WP_160127684.1">
    <property type="nucleotide sequence ID" value="NZ_CP019288.1"/>
</dbReference>
<dbReference type="PANTHER" id="PTHR42852">
    <property type="entry name" value="THIOL:DISULFIDE INTERCHANGE PROTEIN DSBE"/>
    <property type="match status" value="1"/>
</dbReference>
<dbReference type="PROSITE" id="PS00194">
    <property type="entry name" value="THIOREDOXIN_1"/>
    <property type="match status" value="1"/>
</dbReference>
<evidence type="ECO:0000313" key="7">
    <source>
        <dbReference type="Proteomes" id="UP000464657"/>
    </source>
</evidence>
<dbReference type="InterPro" id="IPR013766">
    <property type="entry name" value="Thioredoxin_domain"/>
</dbReference>
<evidence type="ECO:0000256" key="4">
    <source>
        <dbReference type="ARBA" id="ARBA00023284"/>
    </source>
</evidence>
<dbReference type="InterPro" id="IPR013740">
    <property type="entry name" value="Redoxin"/>
</dbReference>
<dbReference type="PROSITE" id="PS51352">
    <property type="entry name" value="THIOREDOXIN_2"/>
    <property type="match status" value="1"/>
</dbReference>
<protein>
    <submittedName>
        <fullName evidence="6">Thiol-disulfide oxidoreductase ResA</fullName>
    </submittedName>
</protein>
<accession>A0A7L4ZEG1</accession>
<sequence>MRLKFITTLFFSLFILVGYSQDGDVAKKGQDVSDLVFTVENGKEIKLSDYKDKVVFINFFANWCGPCKLEMPYLEKHVWLKHKDNKNFAMFGFGRGDNLAKVRKFQKDFKATFPMHPDASKAIYNNFATKYIPRNYIIKNGKIVYASTGFSEEEFENMIELLDTLLKE</sequence>
<dbReference type="Gene3D" id="3.40.30.10">
    <property type="entry name" value="Glutaredoxin"/>
    <property type="match status" value="1"/>
</dbReference>
<dbReference type="GO" id="GO:0017004">
    <property type="term" value="P:cytochrome complex assembly"/>
    <property type="evidence" value="ECO:0007669"/>
    <property type="project" value="UniProtKB-KW"/>
</dbReference>